<keyword evidence="2" id="KW-1185">Reference proteome</keyword>
<dbReference type="AlphaFoldDB" id="A0A436ZZ97"/>
<organism evidence="1 2">
    <name type="scientific">Arthrobotrys flagrans</name>
    <name type="common">Nematode-trapping fungus</name>
    <name type="synonym">Trichothecium flagrans</name>
    <dbReference type="NCBI Taxonomy" id="97331"/>
    <lineage>
        <taxon>Eukaryota</taxon>
        <taxon>Fungi</taxon>
        <taxon>Dikarya</taxon>
        <taxon>Ascomycota</taxon>
        <taxon>Pezizomycotina</taxon>
        <taxon>Orbiliomycetes</taxon>
        <taxon>Orbiliales</taxon>
        <taxon>Orbiliaceae</taxon>
        <taxon>Arthrobotrys</taxon>
    </lineage>
</organism>
<dbReference type="RefSeq" id="XP_067489646.1">
    <property type="nucleotide sequence ID" value="XM_067635192.1"/>
</dbReference>
<dbReference type="VEuPathDB" id="FungiDB:DFL_005870"/>
<protein>
    <submittedName>
        <fullName evidence="1">Uncharacterized protein</fullName>
    </submittedName>
</protein>
<dbReference type="EMBL" id="SAEB01000007">
    <property type="protein sequence ID" value="RVD84102.1"/>
    <property type="molecule type" value="Genomic_DNA"/>
</dbReference>
<name>A0A436ZZ97_ARTFL</name>
<reference evidence="1 2" key="1">
    <citation type="submission" date="2019-01" db="EMBL/GenBank/DDBJ databases">
        <title>Intercellular communication is required for trap formation in the nematode-trapping fungus Duddingtonia flagrans.</title>
        <authorList>
            <person name="Youssar L."/>
            <person name="Wernet V."/>
            <person name="Hensel N."/>
            <person name="Hildebrandt H.-G."/>
            <person name="Fischer R."/>
        </authorList>
    </citation>
    <scope>NUCLEOTIDE SEQUENCE [LARGE SCALE GENOMIC DNA]</scope>
    <source>
        <strain evidence="1 2">CBS H-5679</strain>
    </source>
</reference>
<comment type="caution">
    <text evidence="1">The sequence shown here is derived from an EMBL/GenBank/DDBJ whole genome shotgun (WGS) entry which is preliminary data.</text>
</comment>
<accession>A0A436ZZ97</accession>
<evidence type="ECO:0000313" key="2">
    <source>
        <dbReference type="Proteomes" id="UP000283090"/>
    </source>
</evidence>
<proteinExistence type="predicted"/>
<sequence>MARHIGYAQQHGEGLWHLLDWDFTNDLPNLDIYINTRGELFVFPQEKNGTEKVEFFVAGGKPWWPGLVEHCKVRQGKSMRKKGRDDYIATIQDAKEALDVCAHPEYEGTHGLFNAPASLTGREFGEPERTDHDTKNNFDGYGREWAEWEILQIVKE</sequence>
<gene>
    <name evidence="1" type="ORF">DFL_005870</name>
</gene>
<dbReference type="GeneID" id="93588181"/>
<dbReference type="Proteomes" id="UP000283090">
    <property type="component" value="Unassembled WGS sequence"/>
</dbReference>
<evidence type="ECO:0000313" key="1">
    <source>
        <dbReference type="EMBL" id="RVD84102.1"/>
    </source>
</evidence>